<keyword evidence="4 7" id="KW-1133">Transmembrane helix</keyword>
<feature type="transmembrane region" description="Helical" evidence="7">
    <location>
        <begin position="151"/>
        <end position="171"/>
    </location>
</feature>
<evidence type="ECO:0000259" key="8">
    <source>
        <dbReference type="PROSITE" id="PS50850"/>
    </source>
</evidence>
<evidence type="ECO:0000256" key="1">
    <source>
        <dbReference type="ARBA" id="ARBA00004141"/>
    </source>
</evidence>
<feature type="transmembrane region" description="Helical" evidence="7">
    <location>
        <begin position="183"/>
        <end position="201"/>
    </location>
</feature>
<feature type="transmembrane region" description="Helical" evidence="7">
    <location>
        <begin position="352"/>
        <end position="373"/>
    </location>
</feature>
<dbReference type="GeneID" id="27362577"/>
<dbReference type="Pfam" id="PF07690">
    <property type="entry name" value="MFS_1"/>
    <property type="match status" value="1"/>
</dbReference>
<feature type="transmembrane region" description="Helical" evidence="7">
    <location>
        <begin position="120"/>
        <end position="139"/>
    </location>
</feature>
<evidence type="ECO:0000256" key="2">
    <source>
        <dbReference type="ARBA" id="ARBA00022448"/>
    </source>
</evidence>
<reference evidence="9 10" key="1">
    <citation type="submission" date="2015-01" db="EMBL/GenBank/DDBJ databases">
        <title>The Genome Sequence of Exophiala oligosperma CBS72588.</title>
        <authorList>
            <consortium name="The Broad Institute Genomics Platform"/>
            <person name="Cuomo C."/>
            <person name="de Hoog S."/>
            <person name="Gorbushina A."/>
            <person name="Stielow B."/>
            <person name="Teixiera M."/>
            <person name="Abouelleil A."/>
            <person name="Chapman S.B."/>
            <person name="Priest M."/>
            <person name="Young S.K."/>
            <person name="Wortman J."/>
            <person name="Nusbaum C."/>
            <person name="Birren B."/>
        </authorList>
    </citation>
    <scope>NUCLEOTIDE SEQUENCE [LARGE SCALE GENOMIC DNA]</scope>
    <source>
        <strain evidence="9 10">CBS 72588</strain>
    </source>
</reference>
<protein>
    <recommendedName>
        <fullName evidence="8">Major facilitator superfamily (MFS) profile domain-containing protein</fullName>
    </recommendedName>
</protein>
<comment type="subcellular location">
    <subcellularLocation>
        <location evidence="1">Membrane</location>
        <topology evidence="1">Multi-pass membrane protein</topology>
    </subcellularLocation>
</comment>
<dbReference type="VEuPathDB" id="FungiDB:PV06_10503"/>
<evidence type="ECO:0000256" key="4">
    <source>
        <dbReference type="ARBA" id="ARBA00022989"/>
    </source>
</evidence>
<dbReference type="FunFam" id="1.20.1250.20:FF:000018">
    <property type="entry name" value="MFS transporter permease"/>
    <property type="match status" value="1"/>
</dbReference>
<dbReference type="Proteomes" id="UP000053342">
    <property type="component" value="Unassembled WGS sequence"/>
</dbReference>
<evidence type="ECO:0000256" key="7">
    <source>
        <dbReference type="SAM" id="Phobius"/>
    </source>
</evidence>
<dbReference type="AlphaFoldDB" id="A0A0D2DNU8"/>
<evidence type="ECO:0000256" key="5">
    <source>
        <dbReference type="ARBA" id="ARBA00023136"/>
    </source>
</evidence>
<sequence length="489" mass="53979">MSMKEFSLEAISTTGGDHIENSDKVSKADNDGEDEEYTVKEQRKIIHKIDRRLLVILGAMQAVSFLDRANMSNANIAGMAKALHLAVGKRYSIVLLVFFGPYILLQIPSNRLLRKIGPRVFMSSTVVAWGIVMMCFGFVQSWRSLIPLRLLLGALESGALSGQFYLISCWYARYDLHKRVSTFYLIAVLGSAFGGVLGLLFSQMGGLGGEAAWRWIFIMEGLLTIIIGVLGYAFMINFPEESHKAWGFLSVKEKDFVIRHINRDRADAETPNFSWKRLFSAALDWKIWSFGLLFFCSTIQAYSVGFYLPLILEGEMGFSVAAAQALSSPPYLAAMALMFVEGYICDKVRLRGPCLVFNALLSATGLCMMTWTTSSGSQYVGSLFVTAGCSANIPAVMVYQANNIRGHWKRAFCNASLSSLGGIGGIAGSLVFRSEDAPDYVPGITACLVANGLTLLLVGLMTIFFYVRNHQAARGDFILENLPGFRYTY</sequence>
<feature type="transmembrane region" description="Helical" evidence="7">
    <location>
        <begin position="53"/>
        <end position="71"/>
    </location>
</feature>
<feature type="transmembrane region" description="Helical" evidence="7">
    <location>
        <begin position="443"/>
        <end position="467"/>
    </location>
</feature>
<accession>A0A0D2DNU8</accession>
<keyword evidence="10" id="KW-1185">Reference proteome</keyword>
<dbReference type="OrthoDB" id="3639251at2759"/>
<evidence type="ECO:0000313" key="10">
    <source>
        <dbReference type="Proteomes" id="UP000053342"/>
    </source>
</evidence>
<dbReference type="InterPro" id="IPR011701">
    <property type="entry name" value="MFS"/>
</dbReference>
<feature type="region of interest" description="Disordered" evidence="6">
    <location>
        <begin position="14"/>
        <end position="34"/>
    </location>
</feature>
<keyword evidence="2" id="KW-0813">Transport</keyword>
<dbReference type="SUPFAM" id="SSF103473">
    <property type="entry name" value="MFS general substrate transporter"/>
    <property type="match status" value="1"/>
</dbReference>
<feature type="domain" description="Major facilitator superfamily (MFS) profile" evidence="8">
    <location>
        <begin position="53"/>
        <end position="471"/>
    </location>
</feature>
<feature type="transmembrane region" description="Helical" evidence="7">
    <location>
        <begin position="318"/>
        <end position="340"/>
    </location>
</feature>
<dbReference type="GO" id="GO:0016020">
    <property type="term" value="C:membrane"/>
    <property type="evidence" value="ECO:0007669"/>
    <property type="project" value="UniProtKB-SubCell"/>
</dbReference>
<feature type="compositionally biased region" description="Basic and acidic residues" evidence="6">
    <location>
        <begin position="17"/>
        <end position="30"/>
    </location>
</feature>
<keyword evidence="3 7" id="KW-0812">Transmembrane</keyword>
<dbReference type="RefSeq" id="XP_016257680.1">
    <property type="nucleotide sequence ID" value="XM_016412060.1"/>
</dbReference>
<dbReference type="HOGENOM" id="CLU_001265_0_1_1"/>
<dbReference type="EMBL" id="KN847344">
    <property type="protein sequence ID" value="KIW37464.1"/>
    <property type="molecule type" value="Genomic_DNA"/>
</dbReference>
<dbReference type="InterPro" id="IPR036259">
    <property type="entry name" value="MFS_trans_sf"/>
</dbReference>
<dbReference type="Gene3D" id="1.20.1250.20">
    <property type="entry name" value="MFS general substrate transporter like domains"/>
    <property type="match status" value="2"/>
</dbReference>
<dbReference type="PANTHER" id="PTHR43791:SF47">
    <property type="entry name" value="MAJOR FACILITATOR SUPERFAMILY (MFS) PROFILE DOMAIN-CONTAINING PROTEIN-RELATED"/>
    <property type="match status" value="1"/>
</dbReference>
<name>A0A0D2DNU8_9EURO</name>
<gene>
    <name evidence="9" type="ORF">PV06_10503</name>
</gene>
<feature type="transmembrane region" description="Helical" evidence="7">
    <location>
        <begin position="213"/>
        <end position="234"/>
    </location>
</feature>
<dbReference type="PANTHER" id="PTHR43791">
    <property type="entry name" value="PERMEASE-RELATED"/>
    <property type="match status" value="1"/>
</dbReference>
<dbReference type="PROSITE" id="PS50850">
    <property type="entry name" value="MFS"/>
    <property type="match status" value="1"/>
</dbReference>
<feature type="transmembrane region" description="Helical" evidence="7">
    <location>
        <begin position="91"/>
        <end position="108"/>
    </location>
</feature>
<dbReference type="GO" id="GO:0022857">
    <property type="term" value="F:transmembrane transporter activity"/>
    <property type="evidence" value="ECO:0007669"/>
    <property type="project" value="InterPro"/>
</dbReference>
<keyword evidence="5 7" id="KW-0472">Membrane</keyword>
<organism evidence="9 10">
    <name type="scientific">Exophiala oligosperma</name>
    <dbReference type="NCBI Taxonomy" id="215243"/>
    <lineage>
        <taxon>Eukaryota</taxon>
        <taxon>Fungi</taxon>
        <taxon>Dikarya</taxon>
        <taxon>Ascomycota</taxon>
        <taxon>Pezizomycotina</taxon>
        <taxon>Eurotiomycetes</taxon>
        <taxon>Chaetothyriomycetidae</taxon>
        <taxon>Chaetothyriales</taxon>
        <taxon>Herpotrichiellaceae</taxon>
        <taxon>Exophiala</taxon>
    </lineage>
</organism>
<dbReference type="InterPro" id="IPR020846">
    <property type="entry name" value="MFS_dom"/>
</dbReference>
<feature type="transmembrane region" description="Helical" evidence="7">
    <location>
        <begin position="411"/>
        <end position="431"/>
    </location>
</feature>
<evidence type="ECO:0000256" key="6">
    <source>
        <dbReference type="SAM" id="MobiDB-lite"/>
    </source>
</evidence>
<evidence type="ECO:0000256" key="3">
    <source>
        <dbReference type="ARBA" id="ARBA00022692"/>
    </source>
</evidence>
<feature type="transmembrane region" description="Helical" evidence="7">
    <location>
        <begin position="287"/>
        <end position="312"/>
    </location>
</feature>
<proteinExistence type="predicted"/>
<feature type="transmembrane region" description="Helical" evidence="7">
    <location>
        <begin position="379"/>
        <end position="399"/>
    </location>
</feature>
<evidence type="ECO:0000313" key="9">
    <source>
        <dbReference type="EMBL" id="KIW37464.1"/>
    </source>
</evidence>